<dbReference type="InterPro" id="IPR046539">
    <property type="entry name" value="DUF6604"/>
</dbReference>
<dbReference type="AlphaFoldDB" id="A0A9P4IHQ8"/>
<dbReference type="Proteomes" id="UP000799772">
    <property type="component" value="Unassembled WGS sequence"/>
</dbReference>
<dbReference type="PANTHER" id="PTHR38795">
    <property type="entry name" value="DUF6604 DOMAIN-CONTAINING PROTEIN"/>
    <property type="match status" value="1"/>
</dbReference>
<dbReference type="EMBL" id="ML978123">
    <property type="protein sequence ID" value="KAF2101264.1"/>
    <property type="molecule type" value="Genomic_DNA"/>
</dbReference>
<evidence type="ECO:0000313" key="3">
    <source>
        <dbReference type="EMBL" id="KAF2101264.1"/>
    </source>
</evidence>
<dbReference type="PANTHER" id="PTHR38795:SF1">
    <property type="entry name" value="DUF6604 DOMAIN-CONTAINING PROTEIN"/>
    <property type="match status" value="1"/>
</dbReference>
<evidence type="ECO:0000259" key="2">
    <source>
        <dbReference type="Pfam" id="PF20253"/>
    </source>
</evidence>
<comment type="caution">
    <text evidence="3">The sequence shown here is derived from an EMBL/GenBank/DDBJ whole genome shotgun (WGS) entry which is preliminary data.</text>
</comment>
<feature type="domain" description="DUF6604" evidence="2">
    <location>
        <begin position="46"/>
        <end position="248"/>
    </location>
</feature>
<reference evidence="3" key="1">
    <citation type="journal article" date="2020" name="Stud. Mycol.">
        <title>101 Dothideomycetes genomes: a test case for predicting lifestyles and emergence of pathogens.</title>
        <authorList>
            <person name="Haridas S."/>
            <person name="Albert R."/>
            <person name="Binder M."/>
            <person name="Bloem J."/>
            <person name="Labutti K."/>
            <person name="Salamov A."/>
            <person name="Andreopoulos B."/>
            <person name="Baker S."/>
            <person name="Barry K."/>
            <person name="Bills G."/>
            <person name="Bluhm B."/>
            <person name="Cannon C."/>
            <person name="Castanera R."/>
            <person name="Culley D."/>
            <person name="Daum C."/>
            <person name="Ezra D."/>
            <person name="Gonzalez J."/>
            <person name="Henrissat B."/>
            <person name="Kuo A."/>
            <person name="Liang C."/>
            <person name="Lipzen A."/>
            <person name="Lutzoni F."/>
            <person name="Magnuson J."/>
            <person name="Mondo S."/>
            <person name="Nolan M."/>
            <person name="Ohm R."/>
            <person name="Pangilinan J."/>
            <person name="Park H.-J."/>
            <person name="Ramirez L."/>
            <person name="Alfaro M."/>
            <person name="Sun H."/>
            <person name="Tritt A."/>
            <person name="Yoshinaga Y."/>
            <person name="Zwiers L.-H."/>
            <person name="Turgeon B."/>
            <person name="Goodwin S."/>
            <person name="Spatafora J."/>
            <person name="Crous P."/>
            <person name="Grigoriev I."/>
        </authorList>
    </citation>
    <scope>NUCLEOTIDE SEQUENCE</scope>
    <source>
        <strain evidence="3">CBS 133067</strain>
    </source>
</reference>
<gene>
    <name evidence="3" type="ORF">NA57DRAFT_72706</name>
</gene>
<proteinExistence type="predicted"/>
<dbReference type="Pfam" id="PF20253">
    <property type="entry name" value="DUF6604"/>
    <property type="match status" value="1"/>
</dbReference>
<sequence length="803" mass="91063">MIVMSTVTLSKDLFDVYESYKKATIQVIRWLSRNSGCDYERGYLSSINELRYFADYVILNQIEIPDDLIRVFRLAIRARKRLTCFYKRKGADNDSTEAHVYFNETFESVFHDLNHCRRRSLSSCSSTNSIDASSQMVVESANLYSCLETANNEADLSTEMTNNIEVSASYQLDVSPQSKKRRGCDCAPCGPSIQDDTLEETTNIYSFLWQLNHLAAFVKQSFQHAAHGTQPLIVAATATNAAYQCATSLGPVLCKYEIYNPEQLRDRCPDTLADAFSQDTINTDDNGRIIPEQLATLQIIWEELCQFKLSRKDEPSYCCPCKTCGGLSAKFPKHDPKDFFGLDPIERNDATNDSHIRAAYQAFLRGIYEELRSFGHHVKRVAFLKDFEDFILEKDTCVVGQRDCCTLCFGIHLLYESSKSFHDSAGRSEDSHNSQEPKSGTGCMSSPRVHSLKFACELLTQIKKTLEGGNVPCTCLQINGSSVVSLLLETTGSLNGFVKTPRFDLFYQAPWACGAHELGHLAQCSDVGSKTWHFSYLVGTLLHAYNALVQAKLLDPTAIPLLEALCELYEDVLFMGKRSNNNVFSCWQRWAGGKVVRPPHRSKTELNQVATTDKKWHLCSIPDPSGGGNRWSRSFDPQRISLFSTLAARSALDDEVVAWIYLPPEKRHRYQDKDIFRAKELFKQEPLLAHYVERVQAALLEEYQGSFPVARINYIAIYEACVQTMRRISDANHDEKLEYICKCPAEACLRECDIFLKRRFMNSSRRGVEIKDKKACDSFIEHLIEGFGGHSIEDFLWDVSAHR</sequence>
<accession>A0A9P4IHQ8</accession>
<dbReference type="OrthoDB" id="4821062at2759"/>
<keyword evidence="4" id="KW-1185">Reference proteome</keyword>
<organism evidence="3 4">
    <name type="scientific">Rhizodiscina lignyota</name>
    <dbReference type="NCBI Taxonomy" id="1504668"/>
    <lineage>
        <taxon>Eukaryota</taxon>
        <taxon>Fungi</taxon>
        <taxon>Dikarya</taxon>
        <taxon>Ascomycota</taxon>
        <taxon>Pezizomycotina</taxon>
        <taxon>Dothideomycetes</taxon>
        <taxon>Pleosporomycetidae</taxon>
        <taxon>Aulographales</taxon>
        <taxon>Rhizodiscinaceae</taxon>
        <taxon>Rhizodiscina</taxon>
    </lineage>
</organism>
<evidence type="ECO:0000313" key="4">
    <source>
        <dbReference type="Proteomes" id="UP000799772"/>
    </source>
</evidence>
<evidence type="ECO:0000256" key="1">
    <source>
        <dbReference type="SAM" id="MobiDB-lite"/>
    </source>
</evidence>
<feature type="compositionally biased region" description="Basic and acidic residues" evidence="1">
    <location>
        <begin position="425"/>
        <end position="435"/>
    </location>
</feature>
<feature type="region of interest" description="Disordered" evidence="1">
    <location>
        <begin position="425"/>
        <end position="445"/>
    </location>
</feature>
<protein>
    <recommendedName>
        <fullName evidence="2">DUF6604 domain-containing protein</fullName>
    </recommendedName>
</protein>
<name>A0A9P4IHQ8_9PEZI</name>